<dbReference type="Gene3D" id="3.30.565.10">
    <property type="entry name" value="Histidine kinase-like ATPase, C-terminal domain"/>
    <property type="match status" value="1"/>
</dbReference>
<dbReference type="PANTHER" id="PTHR35526:SF6">
    <property type="entry name" value="SLR1861 PROTEIN"/>
    <property type="match status" value="1"/>
</dbReference>
<sequence>MKLRLQMVPVLDTLAQLSDTLEAALLRHGVVLDHVNRARLIVEELACNTLEHGHLSSEQPPVEVLLQVDSGALVLEFHDSGPAFDLRAAPPPDLDADIAQRPIGGLGLHLVRQLADHIDYRHDAGRNIVRITLLQPFDPIPQEFPA</sequence>
<proteinExistence type="predicted"/>
<dbReference type="RefSeq" id="WP_053836057.1">
    <property type="nucleotide sequence ID" value="NZ_CXOI01000051.1"/>
</dbReference>
<dbReference type="AlphaFoldDB" id="A0A0K3A465"/>
<dbReference type="GO" id="GO:0004674">
    <property type="term" value="F:protein serine/threonine kinase activity"/>
    <property type="evidence" value="ECO:0007669"/>
    <property type="project" value="UniProtKB-KW"/>
</dbReference>
<dbReference type="EMBL" id="CXOI01000051">
    <property type="protein sequence ID" value="CTP90335.1"/>
    <property type="molecule type" value="Genomic_DNA"/>
</dbReference>
<dbReference type="SUPFAM" id="SSF55874">
    <property type="entry name" value="ATPase domain of HSP90 chaperone/DNA topoisomerase II/histidine kinase"/>
    <property type="match status" value="1"/>
</dbReference>
<dbReference type="PANTHER" id="PTHR35526">
    <property type="entry name" value="ANTI-SIGMA-F FACTOR RSBW-RELATED"/>
    <property type="match status" value="1"/>
</dbReference>
<reference evidence="4" key="1">
    <citation type="submission" date="2015-07" db="EMBL/GenBank/DDBJ databases">
        <authorList>
            <person name="Wibberg D."/>
        </authorList>
    </citation>
    <scope>NUCLEOTIDE SEQUENCE [LARGE SCALE GENOMIC DNA]</scope>
</reference>
<keyword evidence="1" id="KW-0808">Transferase</keyword>
<accession>A0A0K3A465</accession>
<name>A0A0K3A465_9XANT</name>
<dbReference type="InterPro" id="IPR050267">
    <property type="entry name" value="Anti-sigma-factor_SerPK"/>
</dbReference>
<evidence type="ECO:0000259" key="2">
    <source>
        <dbReference type="Pfam" id="PF13581"/>
    </source>
</evidence>
<protein>
    <recommendedName>
        <fullName evidence="2">Histidine kinase/HSP90-like ATPase domain-containing protein</fullName>
    </recommendedName>
</protein>
<dbReference type="Proteomes" id="UP000046187">
    <property type="component" value="Unassembled WGS sequence"/>
</dbReference>
<dbReference type="InterPro" id="IPR003594">
    <property type="entry name" value="HATPase_dom"/>
</dbReference>
<evidence type="ECO:0000256" key="1">
    <source>
        <dbReference type="ARBA" id="ARBA00022527"/>
    </source>
</evidence>
<keyword evidence="1" id="KW-0723">Serine/threonine-protein kinase</keyword>
<evidence type="ECO:0000313" key="4">
    <source>
        <dbReference type="Proteomes" id="UP000046187"/>
    </source>
</evidence>
<evidence type="ECO:0000313" key="3">
    <source>
        <dbReference type="EMBL" id="CTP90335.1"/>
    </source>
</evidence>
<keyword evidence="1" id="KW-0418">Kinase</keyword>
<dbReference type="Pfam" id="PF13581">
    <property type="entry name" value="HATPase_c_2"/>
    <property type="match status" value="1"/>
</dbReference>
<dbReference type="CDD" id="cd16936">
    <property type="entry name" value="HATPase_RsbW-like"/>
    <property type="match status" value="1"/>
</dbReference>
<dbReference type="InterPro" id="IPR036890">
    <property type="entry name" value="HATPase_C_sf"/>
</dbReference>
<keyword evidence="4" id="KW-1185">Reference proteome</keyword>
<organism evidence="3 4">
    <name type="scientific">Xanthomonas graminis pv. arrhenatheri LMG 727</name>
    <dbReference type="NCBI Taxonomy" id="1195923"/>
    <lineage>
        <taxon>Bacteria</taxon>
        <taxon>Pseudomonadati</taxon>
        <taxon>Pseudomonadota</taxon>
        <taxon>Gammaproteobacteria</taxon>
        <taxon>Lysobacterales</taxon>
        <taxon>Lysobacteraceae</taxon>
        <taxon>Xanthomonas</taxon>
        <taxon>Xanthomonas translucens group</taxon>
        <taxon>Xanthomonas graminis</taxon>
    </lineage>
</organism>
<gene>
    <name evidence="3" type="ORF">XTALMG727_3030</name>
</gene>
<feature type="domain" description="Histidine kinase/HSP90-like ATPase" evidence="2">
    <location>
        <begin position="12"/>
        <end position="132"/>
    </location>
</feature>